<evidence type="ECO:0000313" key="3">
    <source>
        <dbReference type="EMBL" id="CUG88955.1"/>
    </source>
</evidence>
<name>A0A0S4JHM2_BODSA</name>
<evidence type="ECO:0000313" key="4">
    <source>
        <dbReference type="Proteomes" id="UP000051952"/>
    </source>
</evidence>
<dbReference type="EMBL" id="CYKH01001691">
    <property type="protein sequence ID" value="CUG88955.1"/>
    <property type="molecule type" value="Genomic_DNA"/>
</dbReference>
<feature type="compositionally biased region" description="Low complexity" evidence="1">
    <location>
        <begin position="114"/>
        <end position="125"/>
    </location>
</feature>
<keyword evidence="2" id="KW-0812">Transmembrane</keyword>
<reference evidence="4" key="1">
    <citation type="submission" date="2015-09" db="EMBL/GenBank/DDBJ databases">
        <authorList>
            <consortium name="Pathogen Informatics"/>
        </authorList>
    </citation>
    <scope>NUCLEOTIDE SEQUENCE [LARGE SCALE GENOMIC DNA]</scope>
    <source>
        <strain evidence="4">Lake Konstanz</strain>
    </source>
</reference>
<gene>
    <name evidence="3" type="ORF">BSAL_18485</name>
</gene>
<proteinExistence type="predicted"/>
<feature type="region of interest" description="Disordered" evidence="1">
    <location>
        <begin position="263"/>
        <end position="316"/>
    </location>
</feature>
<accession>A0A0S4JHM2</accession>
<evidence type="ECO:0000256" key="2">
    <source>
        <dbReference type="SAM" id="Phobius"/>
    </source>
</evidence>
<dbReference type="Proteomes" id="UP000051952">
    <property type="component" value="Unassembled WGS sequence"/>
</dbReference>
<feature type="region of interest" description="Disordered" evidence="1">
    <location>
        <begin position="71"/>
        <end position="135"/>
    </location>
</feature>
<evidence type="ECO:0000256" key="1">
    <source>
        <dbReference type="SAM" id="MobiDB-lite"/>
    </source>
</evidence>
<organism evidence="3 4">
    <name type="scientific">Bodo saltans</name>
    <name type="common">Flagellated protozoan</name>
    <dbReference type="NCBI Taxonomy" id="75058"/>
    <lineage>
        <taxon>Eukaryota</taxon>
        <taxon>Discoba</taxon>
        <taxon>Euglenozoa</taxon>
        <taxon>Kinetoplastea</taxon>
        <taxon>Metakinetoplastina</taxon>
        <taxon>Eubodonida</taxon>
        <taxon>Bodonidae</taxon>
        <taxon>Bodo</taxon>
    </lineage>
</organism>
<feature type="transmembrane region" description="Helical" evidence="2">
    <location>
        <begin position="27"/>
        <end position="46"/>
    </location>
</feature>
<feature type="compositionally biased region" description="Basic and acidic residues" evidence="1">
    <location>
        <begin position="289"/>
        <end position="309"/>
    </location>
</feature>
<keyword evidence="4" id="KW-1185">Reference proteome</keyword>
<feature type="region of interest" description="Disordered" evidence="1">
    <location>
        <begin position="609"/>
        <end position="628"/>
    </location>
</feature>
<sequence>MSLADAEEPRSGIPTPVNSSSRRRRKISAAVLVVIVCLVIASLAHIENSTTTAGGSPSVRKTDIIVEDDTDDAQTATEPQQSSQKQTSTVRPPDATVESPVAAGGRTHYPVVRSSPGGPQQGVSSATPTPRPIATHPLPSLTVQLMFLNASVSIADLSGMTPNNAAALCELFLLGHPKCNMVTGNETMVDCILRYGVDAWTTALQPQCTRSSFWKAFTTELRRREQNKPVASLNMSRRLQIVQRLFDPVMKAHLLSVTRRLSFTREQQQQQPRDVKQPEINESGNSHNADVDDKEATKGDRRSNSRRESTPFPPPLQCSYGPVYPIGFCIPDDELSWWNPSTAAVPAEHDDGPPSPTSYDASVSARKGAPRRFKLWDWYPVLPSYVPYHETKKIQKKLGKRPRFVSGAEDEYLHSLLYRFSRFAWTHARMGVDCQRHYDIIGGGAVPVFPDLRALPARTAVPHLPRTLLADEVFRLPGILDSVPDIGLAEGRVNSEYYYRTFAKQMNFKKLGVVNHTSFDPAAYEHLSDKLLSYAHRFLTCGSVVQYAMHVMLRNVSAPISSKDTPPPRILFIGHPTIDYMTVAVERGLYELGLDYFVVLPLGEHHQDEFHDTHHQDTNSRSDEVRSGEAYDAWRQRRQLTEMYGRNYHVGRRVPPPPVERRIQPSALCSTSLPTTGYKSMNTNLNTTLPGALRRFDIVLISQPLKTFTVPTGTSGGVGGVSLLCEDELAALVAEGVLQVAVLDGGDAAAVLLYRRFARHRFHIFSREAACG</sequence>
<protein>
    <submittedName>
        <fullName evidence="3">Membrane-associated protein, putative</fullName>
    </submittedName>
</protein>
<keyword evidence="2" id="KW-1133">Transmembrane helix</keyword>
<dbReference type="VEuPathDB" id="TriTrypDB:BSAL_18485"/>
<feature type="region of interest" description="Disordered" evidence="1">
    <location>
        <begin position="1"/>
        <end position="24"/>
    </location>
</feature>
<dbReference type="AlphaFoldDB" id="A0A0S4JHM2"/>
<keyword evidence="2" id="KW-0472">Membrane</keyword>